<dbReference type="SMART" id="SM00857">
    <property type="entry name" value="Resolvase"/>
    <property type="match status" value="1"/>
</dbReference>
<dbReference type="SUPFAM" id="SSF53041">
    <property type="entry name" value="Resolvase-like"/>
    <property type="match status" value="1"/>
</dbReference>
<evidence type="ECO:0000259" key="2">
    <source>
        <dbReference type="PROSITE" id="PS51737"/>
    </source>
</evidence>
<evidence type="ECO:0000313" key="3">
    <source>
        <dbReference type="EMBL" id="MBC2776607.1"/>
    </source>
</evidence>
<feature type="domain" description="Resolvase/invertase-type recombinase catalytic" evidence="1">
    <location>
        <begin position="7"/>
        <end position="159"/>
    </location>
</feature>
<dbReference type="InterPro" id="IPR038109">
    <property type="entry name" value="DNA_bind_recomb_sf"/>
</dbReference>
<dbReference type="GO" id="GO:0000150">
    <property type="term" value="F:DNA strand exchange activity"/>
    <property type="evidence" value="ECO:0007669"/>
    <property type="project" value="InterPro"/>
</dbReference>
<gene>
    <name evidence="3" type="ORF">H6P80_03130</name>
</gene>
<dbReference type="InterPro" id="IPR011109">
    <property type="entry name" value="DNA_bind_recombinase_dom"/>
</dbReference>
<comment type="caution">
    <text evidence="3">The sequence shown here is derived from an EMBL/GenBank/DDBJ whole genome shotgun (WGS) entry which is preliminary data.</text>
</comment>
<protein>
    <submittedName>
        <fullName evidence="3">Recombinase family protein</fullName>
    </submittedName>
</protein>
<dbReference type="RefSeq" id="WP_185799878.1">
    <property type="nucleotide sequence ID" value="NZ_JACJVJ010000001.1"/>
</dbReference>
<dbReference type="PROSITE" id="PS51736">
    <property type="entry name" value="RECOMBINASES_3"/>
    <property type="match status" value="1"/>
</dbReference>
<feature type="domain" description="Recombinase" evidence="2">
    <location>
        <begin position="167"/>
        <end position="284"/>
    </location>
</feature>
<keyword evidence="4" id="KW-1185">Reference proteome</keyword>
<dbReference type="Proteomes" id="UP000564378">
    <property type="component" value="Unassembled WGS sequence"/>
</dbReference>
<dbReference type="PROSITE" id="PS51737">
    <property type="entry name" value="RECOMBINASE_DNA_BIND"/>
    <property type="match status" value="1"/>
</dbReference>
<dbReference type="Pfam" id="PF07508">
    <property type="entry name" value="Recombinase"/>
    <property type="match status" value="1"/>
</dbReference>
<dbReference type="GO" id="GO:0003677">
    <property type="term" value="F:DNA binding"/>
    <property type="evidence" value="ECO:0007669"/>
    <property type="project" value="InterPro"/>
</dbReference>
<dbReference type="EMBL" id="JACJVJ010000001">
    <property type="protein sequence ID" value="MBC2776607.1"/>
    <property type="molecule type" value="Genomic_DNA"/>
</dbReference>
<accession>A0A842HW04</accession>
<dbReference type="PANTHER" id="PTHR30461">
    <property type="entry name" value="DNA-INVERTASE FROM LAMBDOID PROPHAGE"/>
    <property type="match status" value="1"/>
</dbReference>
<dbReference type="InterPro" id="IPR006119">
    <property type="entry name" value="Resolv_N"/>
</dbReference>
<organism evidence="3 4">
    <name type="scientific">Parasphingopyxis marina</name>
    <dbReference type="NCBI Taxonomy" id="2761622"/>
    <lineage>
        <taxon>Bacteria</taxon>
        <taxon>Pseudomonadati</taxon>
        <taxon>Pseudomonadota</taxon>
        <taxon>Alphaproteobacteria</taxon>
        <taxon>Sphingomonadales</taxon>
        <taxon>Sphingomonadaceae</taxon>
        <taxon>Parasphingopyxis</taxon>
    </lineage>
</organism>
<dbReference type="CDD" id="cd03768">
    <property type="entry name" value="SR_ResInv"/>
    <property type="match status" value="1"/>
</dbReference>
<dbReference type="Gene3D" id="3.90.1750.20">
    <property type="entry name" value="Putative Large Serine Recombinase, Chain B, Domain 2"/>
    <property type="match status" value="1"/>
</dbReference>
<dbReference type="PANTHER" id="PTHR30461:SF23">
    <property type="entry name" value="DNA RECOMBINASE-RELATED"/>
    <property type="match status" value="1"/>
</dbReference>
<dbReference type="AlphaFoldDB" id="A0A842HW04"/>
<sequence length="524" mass="58340">MSRKTIRCAIYTRKSSEEGLEQEFNSLDAQREACEAYVKSQAHEGWKLLPARYDDGGYSGGSMERPALKTLLADIEAGKVDTIVVYKIDRLTRSLPDFARMVELFDRQAVSFVSITQAFNTTTSMGRLTLNVLLSFAQFEREVTGERIRDKIAASKKKGMWMGGTVPLGYDPPEDDSRTLVVNTAEAETVRIIFRAYLEIGSVHALKDRLDARGIRSKQRITRKGKRIGGHPFGRGALFHLLRNPLYRGMITHKGKAYPGNHGPIVDEDLFDAVQCRLDTNAHAHLARKDDCSAAPLKGRLFDADGHSMSPAFARGANGRRYRYYVSAPLQQGQRAPRDGDTIRRVSAPAIEAKLREVARRLAPAEDDPIGCIGRATILARSIEIDLPAGKLGSVRERLAPGESAERHGGSVRITLPCRMQVRGGRSWVVGDTARQSRRDPVLIKALRRAHALVDWNGRGMPLLDAAPDSLYLRRLLRLAFLAPDLQRAILDGRQPPGLQLERLMQGEIPVRWDEQRAMFAAFG</sequence>
<dbReference type="Gene3D" id="3.40.50.1390">
    <property type="entry name" value="Resolvase, N-terminal catalytic domain"/>
    <property type="match status" value="1"/>
</dbReference>
<evidence type="ECO:0000313" key="4">
    <source>
        <dbReference type="Proteomes" id="UP000564378"/>
    </source>
</evidence>
<dbReference type="InterPro" id="IPR036162">
    <property type="entry name" value="Resolvase-like_N_sf"/>
</dbReference>
<dbReference type="Pfam" id="PF00239">
    <property type="entry name" value="Resolvase"/>
    <property type="match status" value="1"/>
</dbReference>
<evidence type="ECO:0000259" key="1">
    <source>
        <dbReference type="PROSITE" id="PS51736"/>
    </source>
</evidence>
<reference evidence="3 4" key="1">
    <citation type="submission" date="2020-08" db="EMBL/GenBank/DDBJ databases">
        <title>Draft genome sequence of Parasphingopyxis sp. GrpM-11.</title>
        <authorList>
            <person name="Oh J."/>
            <person name="Roh D.-H."/>
        </authorList>
    </citation>
    <scope>NUCLEOTIDE SEQUENCE [LARGE SCALE GENOMIC DNA]</scope>
    <source>
        <strain evidence="3 4">GrpM-11</strain>
    </source>
</reference>
<proteinExistence type="predicted"/>
<dbReference type="InterPro" id="IPR050639">
    <property type="entry name" value="SSR_resolvase"/>
</dbReference>
<name>A0A842HW04_9SPHN</name>